<dbReference type="InterPro" id="IPR037401">
    <property type="entry name" value="SnoaL-like"/>
</dbReference>
<keyword evidence="3" id="KW-1185">Reference proteome</keyword>
<evidence type="ECO:0000259" key="1">
    <source>
        <dbReference type="Pfam" id="PF13474"/>
    </source>
</evidence>
<accession>A0A2S5G8P6</accession>
<dbReference type="OrthoDB" id="9812295at2"/>
<dbReference type="RefSeq" id="WP_104059108.1">
    <property type="nucleotide sequence ID" value="NZ_PREZ01000006.1"/>
</dbReference>
<organism evidence="2 3">
    <name type="scientific">Jeotgalibacillus proteolyticus</name>
    <dbReference type="NCBI Taxonomy" id="2082395"/>
    <lineage>
        <taxon>Bacteria</taxon>
        <taxon>Bacillati</taxon>
        <taxon>Bacillota</taxon>
        <taxon>Bacilli</taxon>
        <taxon>Bacillales</taxon>
        <taxon>Caryophanaceae</taxon>
        <taxon>Jeotgalibacillus</taxon>
    </lineage>
</organism>
<reference evidence="2 3" key="1">
    <citation type="submission" date="2018-02" db="EMBL/GenBank/DDBJ databases">
        <title>Jeotgalibacillus proteolyticum sp. nov. a protease producing bacterium isolated from ocean sediments of Laizhou Bay.</title>
        <authorList>
            <person name="Li Y."/>
        </authorList>
    </citation>
    <scope>NUCLEOTIDE SEQUENCE [LARGE SCALE GENOMIC DNA]</scope>
    <source>
        <strain evidence="2 3">22-7</strain>
    </source>
</reference>
<evidence type="ECO:0000313" key="2">
    <source>
        <dbReference type="EMBL" id="PPA69370.1"/>
    </source>
</evidence>
<comment type="caution">
    <text evidence="2">The sequence shown here is derived from an EMBL/GenBank/DDBJ whole genome shotgun (WGS) entry which is preliminary data.</text>
</comment>
<sequence>MNSGMNKVQDVLENYKSAIYERDVEKFISSYSDDVHIYDSWGHWEWKGISLWKDNVVEWFNGLKEEGYLLKVEFTDVTIEENNDLAFVHCAVTFAGYTEQSGEKSRQMTNRFTFGLKKQNDSWLISHEHSSLPINMDTGKGMFDLR</sequence>
<gene>
    <name evidence="2" type="ORF">C4B60_16380</name>
</gene>
<dbReference type="InterPro" id="IPR032710">
    <property type="entry name" value="NTF2-like_dom_sf"/>
</dbReference>
<protein>
    <recommendedName>
        <fullName evidence="1">SnoaL-like domain-containing protein</fullName>
    </recommendedName>
</protein>
<name>A0A2S5G8P6_9BACL</name>
<evidence type="ECO:0000313" key="3">
    <source>
        <dbReference type="Proteomes" id="UP000239047"/>
    </source>
</evidence>
<dbReference type="EMBL" id="PREZ01000006">
    <property type="protein sequence ID" value="PPA69370.1"/>
    <property type="molecule type" value="Genomic_DNA"/>
</dbReference>
<dbReference type="SUPFAM" id="SSF54427">
    <property type="entry name" value="NTF2-like"/>
    <property type="match status" value="1"/>
</dbReference>
<dbReference type="Pfam" id="PF13474">
    <property type="entry name" value="SnoaL_3"/>
    <property type="match status" value="1"/>
</dbReference>
<proteinExistence type="predicted"/>
<dbReference type="Gene3D" id="3.10.450.50">
    <property type="match status" value="1"/>
</dbReference>
<dbReference type="AlphaFoldDB" id="A0A2S5G8P6"/>
<feature type="domain" description="SnoaL-like" evidence="1">
    <location>
        <begin position="8"/>
        <end position="134"/>
    </location>
</feature>
<dbReference type="Proteomes" id="UP000239047">
    <property type="component" value="Unassembled WGS sequence"/>
</dbReference>